<evidence type="ECO:0000256" key="7">
    <source>
        <dbReference type="ARBA" id="ARBA00023157"/>
    </source>
</evidence>
<keyword evidence="7" id="KW-1015">Disulfide bond</keyword>
<dbReference type="EMBL" id="VCAU01000008">
    <property type="protein sequence ID" value="KAF9893362.1"/>
    <property type="molecule type" value="Genomic_DNA"/>
</dbReference>
<proteinExistence type="inferred from homology"/>
<organism evidence="9 10">
    <name type="scientific">Aspergillus nanangensis</name>
    <dbReference type="NCBI Taxonomy" id="2582783"/>
    <lineage>
        <taxon>Eukaryota</taxon>
        <taxon>Fungi</taxon>
        <taxon>Dikarya</taxon>
        <taxon>Ascomycota</taxon>
        <taxon>Pezizomycotina</taxon>
        <taxon>Eurotiomycetes</taxon>
        <taxon>Eurotiomycetidae</taxon>
        <taxon>Eurotiales</taxon>
        <taxon>Aspergillaceae</taxon>
        <taxon>Aspergillus</taxon>
        <taxon>Aspergillus subgen. Circumdati</taxon>
    </lineage>
</organism>
<reference evidence="9" key="2">
    <citation type="submission" date="2020-02" db="EMBL/GenBank/DDBJ databases">
        <authorList>
            <person name="Gilchrist C.L.M."/>
            <person name="Chooi Y.-H."/>
        </authorList>
    </citation>
    <scope>NUCLEOTIDE SEQUENCE</scope>
    <source>
        <strain evidence="9">MST-FP2251</strain>
    </source>
</reference>
<keyword evidence="2" id="KW-0719">Serine esterase</keyword>
<dbReference type="PANTHER" id="PTHR33938">
    <property type="entry name" value="FERULOYL ESTERASE B-RELATED"/>
    <property type="match status" value="1"/>
</dbReference>
<name>A0AAD4CVS6_ASPNN</name>
<dbReference type="Pfam" id="PF07519">
    <property type="entry name" value="Tannase"/>
    <property type="match status" value="1"/>
</dbReference>
<comment type="similarity">
    <text evidence="1 8">Belongs to the tannase family.</text>
</comment>
<keyword evidence="3" id="KW-0479">Metal-binding</keyword>
<feature type="signal peptide" evidence="8">
    <location>
        <begin position="1"/>
        <end position="21"/>
    </location>
</feature>
<feature type="chain" id="PRO_5041768917" description="Carboxylic ester hydrolase" evidence="8">
    <location>
        <begin position="22"/>
        <end position="532"/>
    </location>
</feature>
<dbReference type="GO" id="GO:0030600">
    <property type="term" value="F:feruloyl esterase activity"/>
    <property type="evidence" value="ECO:0007669"/>
    <property type="project" value="UniProtKB-ARBA"/>
</dbReference>
<evidence type="ECO:0000256" key="4">
    <source>
        <dbReference type="ARBA" id="ARBA00022729"/>
    </source>
</evidence>
<dbReference type="GO" id="GO:0046872">
    <property type="term" value="F:metal ion binding"/>
    <property type="evidence" value="ECO:0007669"/>
    <property type="project" value="UniProtKB-KW"/>
</dbReference>
<dbReference type="InterPro" id="IPR029058">
    <property type="entry name" value="AB_hydrolase_fold"/>
</dbReference>
<dbReference type="SUPFAM" id="SSF53474">
    <property type="entry name" value="alpha/beta-Hydrolases"/>
    <property type="match status" value="1"/>
</dbReference>
<dbReference type="PANTHER" id="PTHR33938:SF8">
    <property type="entry name" value="CARBOXYLIC ESTER HYDROLASE"/>
    <property type="match status" value="1"/>
</dbReference>
<keyword evidence="10" id="KW-1185">Reference proteome</keyword>
<gene>
    <name evidence="9" type="ORF">FE257_011794</name>
</gene>
<keyword evidence="6" id="KW-0106">Calcium</keyword>
<dbReference type="EC" id="3.1.1.-" evidence="8"/>
<dbReference type="AlphaFoldDB" id="A0AAD4CVS6"/>
<evidence type="ECO:0000256" key="3">
    <source>
        <dbReference type="ARBA" id="ARBA00022723"/>
    </source>
</evidence>
<dbReference type="InterPro" id="IPR011118">
    <property type="entry name" value="Tannase/feruloyl_esterase"/>
</dbReference>
<evidence type="ECO:0000313" key="10">
    <source>
        <dbReference type="Proteomes" id="UP001194746"/>
    </source>
</evidence>
<keyword evidence="5 8" id="KW-0378">Hydrolase</keyword>
<dbReference type="Proteomes" id="UP001194746">
    <property type="component" value="Unassembled WGS sequence"/>
</dbReference>
<keyword evidence="4 8" id="KW-0732">Signal</keyword>
<sequence length="532" mass="58035">MFLFIVYSLLWSLLGDPLARSQTVDDGIHILSVTGVEVHNYPSPFLSLIAPTNTTTIDFRNCTVTLTHPGIDDIVIVSLWLPPPDLWNSKFLSTGGSGLQAGIFGLYQPSGVALGYATASTEGGLSKNNTLDPSTGAWAVNSDGSLNETLITNYEYRSVHDMAVVGKQIVRQYYGAAARYSYFFGCSTGGGQGYQSAARYPRDFDGIMANSPALDPVTLGPLGLWPMVVMGSESVVVPQCVFEVYQQEIVRVCDPLDGVREGLITSYWPRKCVDFFDPGELVGRVLDCEDTNGRLVINETHAEVVRRVLRGPTRDGQHQDQDQVGYGIPPGASFAGMANTVVVNGTVAEVPFGPFSPYEGWGKYLVLRNGSSSVLNMTEAEFWRVLELSRANLSGLFALSPDLSGFRNAGGKLLSWHGMADRYVPYVSTRDYFRKVAGEAAGNVDDFYRLFLAPGADHCFLPIPGLVPGPIPVSPWAALIQWVEKGIIPETLSASTVTGHRITRELCPYPWELRYKGQDNVDEASSWTCQKA</sequence>
<evidence type="ECO:0000256" key="5">
    <source>
        <dbReference type="ARBA" id="ARBA00022801"/>
    </source>
</evidence>
<evidence type="ECO:0000256" key="1">
    <source>
        <dbReference type="ARBA" id="ARBA00006249"/>
    </source>
</evidence>
<dbReference type="Gene3D" id="3.40.50.1820">
    <property type="entry name" value="alpha/beta hydrolase"/>
    <property type="match status" value="1"/>
</dbReference>
<evidence type="ECO:0000313" key="9">
    <source>
        <dbReference type="EMBL" id="KAF9893362.1"/>
    </source>
</evidence>
<reference evidence="9" key="1">
    <citation type="journal article" date="2019" name="Beilstein J. Org. Chem.">
        <title>Nanangenines: drimane sesquiterpenoids as the dominant metabolite cohort of a novel Australian fungus, Aspergillus nanangensis.</title>
        <authorList>
            <person name="Lacey H.J."/>
            <person name="Gilchrist C.L.M."/>
            <person name="Crombie A."/>
            <person name="Kalaitzis J.A."/>
            <person name="Vuong D."/>
            <person name="Rutledge P.J."/>
            <person name="Turner P."/>
            <person name="Pitt J.I."/>
            <person name="Lacey E."/>
            <person name="Chooi Y.H."/>
            <person name="Piggott A.M."/>
        </authorList>
    </citation>
    <scope>NUCLEOTIDE SEQUENCE</scope>
    <source>
        <strain evidence="9">MST-FP2251</strain>
    </source>
</reference>
<evidence type="ECO:0000256" key="2">
    <source>
        <dbReference type="ARBA" id="ARBA00022487"/>
    </source>
</evidence>
<protein>
    <recommendedName>
        <fullName evidence="8">Carboxylic ester hydrolase</fullName>
        <ecNumber evidence="8">3.1.1.-</ecNumber>
    </recommendedName>
</protein>
<evidence type="ECO:0000256" key="8">
    <source>
        <dbReference type="RuleBase" id="RU361238"/>
    </source>
</evidence>
<evidence type="ECO:0000256" key="6">
    <source>
        <dbReference type="ARBA" id="ARBA00022837"/>
    </source>
</evidence>
<comment type="caution">
    <text evidence="9">The sequence shown here is derived from an EMBL/GenBank/DDBJ whole genome shotgun (WGS) entry which is preliminary data.</text>
</comment>
<accession>A0AAD4CVS6</accession>